<keyword evidence="6 10" id="KW-0346">Stress response</keyword>
<evidence type="ECO:0000256" key="9">
    <source>
        <dbReference type="ARBA" id="ARBA00070675"/>
    </source>
</evidence>
<evidence type="ECO:0000256" key="4">
    <source>
        <dbReference type="ARBA" id="ARBA00022741"/>
    </source>
</evidence>
<dbReference type="Gene3D" id="3.40.50.11260">
    <property type="match status" value="1"/>
</dbReference>
<evidence type="ECO:0000256" key="2">
    <source>
        <dbReference type="ARBA" id="ARBA00008239"/>
    </source>
</evidence>
<evidence type="ECO:0000256" key="6">
    <source>
        <dbReference type="ARBA" id="ARBA00023016"/>
    </source>
</evidence>
<evidence type="ECO:0000256" key="5">
    <source>
        <dbReference type="ARBA" id="ARBA00022840"/>
    </source>
</evidence>
<dbReference type="Pfam" id="PF13589">
    <property type="entry name" value="HATPase_c_3"/>
    <property type="match status" value="1"/>
</dbReference>
<dbReference type="Gene3D" id="3.30.230.80">
    <property type="match status" value="1"/>
</dbReference>
<comment type="function">
    <text evidence="8 10">Molecular chaperone. Has ATPase activity.</text>
</comment>
<dbReference type="PRINTS" id="PR00775">
    <property type="entry name" value="HEATSHOCK90"/>
</dbReference>
<gene>
    <name evidence="10 13" type="primary">htpG</name>
    <name evidence="13" type="ORF">LMG31506_03658</name>
</gene>
<dbReference type="PROSITE" id="PS00298">
    <property type="entry name" value="HSP90"/>
    <property type="match status" value="1"/>
</dbReference>
<dbReference type="GO" id="GO:0016887">
    <property type="term" value="F:ATP hydrolysis activity"/>
    <property type="evidence" value="ECO:0007669"/>
    <property type="project" value="InterPro"/>
</dbReference>
<dbReference type="GO" id="GO:0005524">
    <property type="term" value="F:ATP binding"/>
    <property type="evidence" value="ECO:0007669"/>
    <property type="project" value="UniProtKB-UniRule"/>
</dbReference>
<evidence type="ECO:0000256" key="1">
    <source>
        <dbReference type="ARBA" id="ARBA00004496"/>
    </source>
</evidence>
<dbReference type="CDD" id="cd16927">
    <property type="entry name" value="HATPase_Hsp90-like"/>
    <property type="match status" value="1"/>
</dbReference>
<feature type="domain" description="Histidine kinase/HSP90-like ATPase" evidence="12">
    <location>
        <begin position="28"/>
        <end position="185"/>
    </location>
</feature>
<dbReference type="HAMAP" id="MF_00505">
    <property type="entry name" value="HSP90"/>
    <property type="match status" value="1"/>
</dbReference>
<comment type="subcellular location">
    <subcellularLocation>
        <location evidence="1 10">Cytoplasm</location>
    </subcellularLocation>
</comment>
<dbReference type="InterPro" id="IPR019805">
    <property type="entry name" value="Heat_shock_protein_90_CS"/>
</dbReference>
<evidence type="ECO:0000313" key="13">
    <source>
        <dbReference type="EMBL" id="CAG2147691.1"/>
    </source>
</evidence>
<sequence length="633" mass="71361">MSAPHETMSFQAEVKQLLHLMIHSLYSNKEIFLRELVSNASDATDKLRFEAIANPSLLENDADLAIRIEADATARTLKITDNGIGMSRDEAIHNLGTIARSGTREFFQQLSGDQQKDAALIGQFGVGFYSAFIVADKVTVETRRAGLAADEAVRWESAGDGEFSVDAITRAERGSTITLHLREGEDDFLSAWRLKSIIQKYSDHISLPIRMPKEVWDAEASTYKRTDEWESVNQASALWTRPKSDITDEQYTAFYQHIAHDNEAPLSWTHNRVEGRSEYTQLLYIPARAPFDMWDRNHKHGLKLYVKRVFIMDDAEQLLPAYLRWVKGVIDSADLPLNVSRELLQESRDVKAIREGSTKRVLSMLESLADSEEEAERSKYATFWQQFGQALKEGMGEDQANQERIARLLRFSSTHIDNADKTVSLAAYAGRMKEGQDKVYYVTADTWAAAKNSPHLEVFRKKGIEVLLLTDRVDEWMLSFLREFDGKELVSVARGDLDLGTLADEAEKAEQEKAETEWKDVVARAKSVLEGRAKDVRVTLRLTESASCLVSDEGDMSGYLQRLLKQAGQKAPDAQPILELNPEHALVKKLRDLPEGDGFNDRLLVLFDQALLAEGGMLDDPTAYVQRVNKLLA</sequence>
<evidence type="ECO:0000256" key="11">
    <source>
        <dbReference type="PIRSR" id="PIRSR002583-1"/>
    </source>
</evidence>
<keyword evidence="4 10" id="KW-0547">Nucleotide-binding</keyword>
<dbReference type="Proteomes" id="UP000672934">
    <property type="component" value="Unassembled WGS sequence"/>
</dbReference>
<organism evidence="13 14">
    <name type="scientific">Cupriavidus yeoncheonensis</name>
    <dbReference type="NCBI Taxonomy" id="1462994"/>
    <lineage>
        <taxon>Bacteria</taxon>
        <taxon>Pseudomonadati</taxon>
        <taxon>Pseudomonadota</taxon>
        <taxon>Betaproteobacteria</taxon>
        <taxon>Burkholderiales</taxon>
        <taxon>Burkholderiaceae</taxon>
        <taxon>Cupriavidus</taxon>
    </lineage>
</organism>
<name>A0A916IUK5_9BURK</name>
<comment type="subunit">
    <text evidence="10">Homodimer.</text>
</comment>
<dbReference type="InterPro" id="IPR036890">
    <property type="entry name" value="HATPase_C_sf"/>
</dbReference>
<dbReference type="InterPro" id="IPR020575">
    <property type="entry name" value="Hsp90_N"/>
</dbReference>
<keyword evidence="7 10" id="KW-0143">Chaperone</keyword>
<evidence type="ECO:0000256" key="8">
    <source>
        <dbReference type="ARBA" id="ARBA00058590"/>
    </source>
</evidence>
<dbReference type="InterPro" id="IPR037196">
    <property type="entry name" value="HSP90_C"/>
</dbReference>
<dbReference type="RefSeq" id="WP_211948588.1">
    <property type="nucleotide sequence ID" value="NZ_CAJPUY010000013.1"/>
</dbReference>
<reference evidence="13" key="1">
    <citation type="submission" date="2021-03" db="EMBL/GenBank/DDBJ databases">
        <authorList>
            <person name="Peeters C."/>
        </authorList>
    </citation>
    <scope>NUCLEOTIDE SEQUENCE</scope>
    <source>
        <strain evidence="13">LMG 31506</strain>
    </source>
</reference>
<dbReference type="SUPFAM" id="SSF54211">
    <property type="entry name" value="Ribosomal protein S5 domain 2-like"/>
    <property type="match status" value="1"/>
</dbReference>
<comment type="caution">
    <text evidence="13">The sequence shown here is derived from an EMBL/GenBank/DDBJ whole genome shotgun (WGS) entry which is preliminary data.</text>
</comment>
<dbReference type="InterPro" id="IPR003594">
    <property type="entry name" value="HATPase_dom"/>
</dbReference>
<proteinExistence type="inferred from homology"/>
<dbReference type="Gene3D" id="3.30.565.10">
    <property type="entry name" value="Histidine kinase-like ATPase, C-terminal domain"/>
    <property type="match status" value="1"/>
</dbReference>
<dbReference type="InterPro" id="IPR020568">
    <property type="entry name" value="Ribosomal_Su5_D2-typ_SF"/>
</dbReference>
<protein>
    <recommendedName>
        <fullName evidence="9 10">Chaperone protein HtpG</fullName>
    </recommendedName>
    <alternativeName>
        <fullName evidence="10">Heat shock protein HtpG</fullName>
    </alternativeName>
    <alternativeName>
        <fullName evidence="10">High temperature protein G</fullName>
    </alternativeName>
</protein>
<feature type="binding site" evidence="11">
    <location>
        <position position="81"/>
    </location>
    <ligand>
        <name>ATP</name>
        <dbReference type="ChEBI" id="CHEBI:30616"/>
    </ligand>
</feature>
<evidence type="ECO:0000256" key="10">
    <source>
        <dbReference type="HAMAP-Rule" id="MF_00505"/>
    </source>
</evidence>
<dbReference type="Gene3D" id="1.20.120.790">
    <property type="entry name" value="Heat shock protein 90, C-terminal domain"/>
    <property type="match status" value="1"/>
</dbReference>
<accession>A0A916IUK5</accession>
<feature type="region of interest" description="C" evidence="10">
    <location>
        <begin position="563"/>
        <end position="633"/>
    </location>
</feature>
<evidence type="ECO:0000313" key="14">
    <source>
        <dbReference type="Proteomes" id="UP000672934"/>
    </source>
</evidence>
<feature type="binding site" evidence="11">
    <location>
        <position position="86"/>
    </location>
    <ligand>
        <name>ATP</name>
        <dbReference type="ChEBI" id="CHEBI:30616"/>
    </ligand>
</feature>
<dbReference type="GO" id="GO:0005737">
    <property type="term" value="C:cytoplasm"/>
    <property type="evidence" value="ECO:0007669"/>
    <property type="project" value="UniProtKB-SubCell"/>
</dbReference>
<keyword evidence="3 10" id="KW-0963">Cytoplasm</keyword>
<feature type="binding site" evidence="11">
    <location>
        <position position="94"/>
    </location>
    <ligand>
        <name>ATP</name>
        <dbReference type="ChEBI" id="CHEBI:30616"/>
    </ligand>
</feature>
<dbReference type="PIRSF" id="PIRSF002583">
    <property type="entry name" value="Hsp90"/>
    <property type="match status" value="1"/>
</dbReference>
<dbReference type="SMART" id="SM00387">
    <property type="entry name" value="HATPase_c"/>
    <property type="match status" value="1"/>
</dbReference>
<evidence type="ECO:0000259" key="12">
    <source>
        <dbReference type="SMART" id="SM00387"/>
    </source>
</evidence>
<keyword evidence="14" id="KW-1185">Reference proteome</keyword>
<dbReference type="InterPro" id="IPR001404">
    <property type="entry name" value="Hsp90_fam"/>
</dbReference>
<dbReference type="SUPFAM" id="SSF55874">
    <property type="entry name" value="ATPase domain of HSP90 chaperone/DNA topoisomerase II/histidine kinase"/>
    <property type="match status" value="1"/>
</dbReference>
<feature type="binding site" evidence="11">
    <location>
        <position position="39"/>
    </location>
    <ligand>
        <name>ATP</name>
        <dbReference type="ChEBI" id="CHEBI:30616"/>
    </ligand>
</feature>
<dbReference type="AlphaFoldDB" id="A0A916IUK5"/>
<feature type="binding site" evidence="11">
    <location>
        <begin position="123"/>
        <end position="128"/>
    </location>
    <ligand>
        <name>ATP</name>
        <dbReference type="ChEBI" id="CHEBI:30616"/>
    </ligand>
</feature>
<dbReference type="GO" id="GO:0140662">
    <property type="term" value="F:ATP-dependent protein folding chaperone"/>
    <property type="evidence" value="ECO:0007669"/>
    <property type="project" value="InterPro"/>
</dbReference>
<dbReference type="PANTHER" id="PTHR11528">
    <property type="entry name" value="HEAT SHOCK PROTEIN 90 FAMILY MEMBER"/>
    <property type="match status" value="1"/>
</dbReference>
<dbReference type="EMBL" id="CAJPUY010000013">
    <property type="protein sequence ID" value="CAG2147691.1"/>
    <property type="molecule type" value="Genomic_DNA"/>
</dbReference>
<evidence type="ECO:0000256" key="7">
    <source>
        <dbReference type="ARBA" id="ARBA00023186"/>
    </source>
</evidence>
<feature type="binding site" evidence="11">
    <location>
        <position position="35"/>
    </location>
    <ligand>
        <name>ATP</name>
        <dbReference type="ChEBI" id="CHEBI:30616"/>
    </ligand>
</feature>
<dbReference type="NCBIfam" id="NF003555">
    <property type="entry name" value="PRK05218.1"/>
    <property type="match status" value="1"/>
</dbReference>
<dbReference type="FunFam" id="3.30.230.80:FF:000002">
    <property type="entry name" value="Molecular chaperone HtpG"/>
    <property type="match status" value="1"/>
</dbReference>
<dbReference type="FunFam" id="3.30.565.10:FF:000009">
    <property type="entry name" value="Molecular chaperone HtpG"/>
    <property type="match status" value="1"/>
</dbReference>
<feature type="binding site" evidence="11">
    <location>
        <position position="341"/>
    </location>
    <ligand>
        <name>ATP</name>
        <dbReference type="ChEBI" id="CHEBI:30616"/>
    </ligand>
</feature>
<comment type="similarity">
    <text evidence="2 10">Belongs to the heat shock protein 90 family.</text>
</comment>
<dbReference type="Pfam" id="PF00183">
    <property type="entry name" value="HSP90"/>
    <property type="match status" value="1"/>
</dbReference>
<comment type="caution">
    <text evidence="10">Lacks conserved residue(s) required for the propagation of feature annotation.</text>
</comment>
<evidence type="ECO:0000256" key="3">
    <source>
        <dbReference type="ARBA" id="ARBA00022490"/>
    </source>
</evidence>
<feature type="binding site" evidence="11">
    <location>
        <begin position="101"/>
        <end position="102"/>
    </location>
    <ligand>
        <name>ATP</name>
        <dbReference type="ChEBI" id="CHEBI:30616"/>
    </ligand>
</feature>
<dbReference type="SUPFAM" id="SSF110942">
    <property type="entry name" value="HSP90 C-terminal domain"/>
    <property type="match status" value="1"/>
</dbReference>
<dbReference type="GO" id="GO:0051082">
    <property type="term" value="F:unfolded protein binding"/>
    <property type="evidence" value="ECO:0007669"/>
    <property type="project" value="UniProtKB-UniRule"/>
</dbReference>
<keyword evidence="5 10" id="KW-0067">ATP-binding</keyword>
<feature type="region of interest" description="A; substrate-binding" evidence="10">
    <location>
        <begin position="1"/>
        <end position="341"/>
    </location>
</feature>